<accession>A0ABM0MUY9</accession>
<evidence type="ECO:0000313" key="3">
    <source>
        <dbReference type="RefSeq" id="XP_006823830.1"/>
    </source>
</evidence>
<dbReference type="PANTHER" id="PTHR46536:SF3">
    <property type="entry name" value="ARF7 EFFECTOR PROTEIN C-TERMINAL DOMAIN-CONTAINING PROTEIN"/>
    <property type="match status" value="1"/>
</dbReference>
<evidence type="ECO:0000313" key="2">
    <source>
        <dbReference type="Proteomes" id="UP000694865"/>
    </source>
</evidence>
<name>A0ABM0MUY9_SACKO</name>
<proteinExistence type="predicted"/>
<organism evidence="2 3">
    <name type="scientific">Saccoglossus kowalevskii</name>
    <name type="common">Acorn worm</name>
    <dbReference type="NCBI Taxonomy" id="10224"/>
    <lineage>
        <taxon>Eukaryota</taxon>
        <taxon>Metazoa</taxon>
        <taxon>Hemichordata</taxon>
        <taxon>Enteropneusta</taxon>
        <taxon>Harrimaniidae</taxon>
        <taxon>Saccoglossus</taxon>
    </lineage>
</organism>
<sequence length="352" mass="39300">MADKNLNERMAVVGTELDTGNETQGLGDNINIYSSTSTDMSRGLSSNVNISDDGELRDRTICSFSALCGTACGPDPLINITQGNNDKFEIVPLKTCNRDVYSHLRKLHSGGVTSEVELILARIGLFGRNHSELERMSICPLHRAKLGVGWRPRSTYCCVPLELSGHKSSTMKGENDRSITRNQSMKILEETDMIIPLGSSICKGCRNKLSLQASLEKLTATAEEEKHSTQRLLRSLQFKNPGPLSYSFASFDPETSEREMRKLRRVMHSENPSRQKPKKSTLYDEAGLLIEDGRDLCDCLDDLCPGCHYPCPKCGSEKCGGECRCNRRWIYEQIEVEGSGEIIKFNYNPKMT</sequence>
<evidence type="ECO:0000259" key="1">
    <source>
        <dbReference type="Pfam" id="PF14949"/>
    </source>
</evidence>
<protein>
    <submittedName>
        <fullName evidence="3">ARL14 effector protein-like</fullName>
    </submittedName>
</protein>
<dbReference type="Proteomes" id="UP000694865">
    <property type="component" value="Unplaced"/>
</dbReference>
<reference evidence="3" key="1">
    <citation type="submission" date="2025-08" db="UniProtKB">
        <authorList>
            <consortium name="RefSeq"/>
        </authorList>
    </citation>
    <scope>IDENTIFICATION</scope>
    <source>
        <tissue evidence="3">Testes</tissue>
    </source>
</reference>
<dbReference type="PANTHER" id="PTHR46536">
    <property type="entry name" value="ARL14 EFFECTOR PROTEIN"/>
    <property type="match status" value="1"/>
</dbReference>
<dbReference type="Pfam" id="PF14949">
    <property type="entry name" value="ARF7EP_C"/>
    <property type="match status" value="1"/>
</dbReference>
<dbReference type="GeneID" id="100371798"/>
<keyword evidence="2" id="KW-1185">Reference proteome</keyword>
<feature type="domain" description="ARF7 effector protein C-terminal" evidence="1">
    <location>
        <begin position="230"/>
        <end position="337"/>
    </location>
</feature>
<dbReference type="RefSeq" id="XP_006823830.1">
    <property type="nucleotide sequence ID" value="XM_006823767.1"/>
</dbReference>
<dbReference type="InterPro" id="IPR029264">
    <property type="entry name" value="ARF7EP_C"/>
</dbReference>
<gene>
    <name evidence="3" type="primary">LOC100371798</name>
</gene>